<dbReference type="PANTHER" id="PTHR37813">
    <property type="entry name" value="FELS-2 PROPHAGE PROTEIN"/>
    <property type="match status" value="1"/>
</dbReference>
<dbReference type="InterPro" id="IPR010090">
    <property type="entry name" value="Phage_tape_meas"/>
</dbReference>
<evidence type="ECO:0000313" key="4">
    <source>
        <dbReference type="EMBL" id="KQC30177.1"/>
    </source>
</evidence>
<gene>
    <name evidence="4" type="ORF">AAY42_10030</name>
</gene>
<keyword evidence="5" id="KW-1185">Reference proteome</keyword>
<feature type="transmembrane region" description="Helical" evidence="2">
    <location>
        <begin position="355"/>
        <end position="374"/>
    </location>
</feature>
<protein>
    <recommendedName>
        <fullName evidence="3">Phage tail tape measure protein domain-containing protein</fullName>
    </recommendedName>
</protein>
<evidence type="ECO:0000256" key="1">
    <source>
        <dbReference type="ARBA" id="ARBA00022612"/>
    </source>
</evidence>
<evidence type="ECO:0000256" key="2">
    <source>
        <dbReference type="SAM" id="Phobius"/>
    </source>
</evidence>
<feature type="transmembrane region" description="Helical" evidence="2">
    <location>
        <begin position="394"/>
        <end position="419"/>
    </location>
</feature>
<accession>A0A0Q0XGG6</accession>
<keyword evidence="1" id="KW-1188">Viral release from host cell</keyword>
<dbReference type="OrthoDB" id="1414895at2"/>
<feature type="transmembrane region" description="Helical" evidence="2">
    <location>
        <begin position="505"/>
        <end position="527"/>
    </location>
</feature>
<keyword evidence="2" id="KW-0472">Membrane</keyword>
<dbReference type="Proteomes" id="UP000050827">
    <property type="component" value="Unassembled WGS sequence"/>
</dbReference>
<dbReference type="AlphaFoldDB" id="A0A0Q0XGG6"/>
<feature type="domain" description="Phage tail tape measure protein" evidence="3">
    <location>
        <begin position="98"/>
        <end position="301"/>
    </location>
</feature>
<keyword evidence="2" id="KW-0812">Transmembrane</keyword>
<feature type="transmembrane region" description="Helical" evidence="2">
    <location>
        <begin position="471"/>
        <end position="493"/>
    </location>
</feature>
<proteinExistence type="predicted"/>
<dbReference type="EMBL" id="LCTZ01000002">
    <property type="protein sequence ID" value="KQC30177.1"/>
    <property type="molecule type" value="Genomic_DNA"/>
</dbReference>
<name>A0A0Q0XGG6_9FLAO</name>
<sequence length="696" mass="74526">MGATTTSWILELIDKVSSPLKAIQKSGASAYNTIDKINDRIKVLETRSGNLTKRLKKMTVAAGAIALLGAGAVQFENGMARANTMAEVGEVQLAKYTKQIKEISTVVPIVKTQLSDGLYNTISAGVPRDNWMDFLRDSAKASIAGNADLALVVDATASTIKAYGDSWENANTVQDRFQKTVQLGQIPSLQALASALPRVTAVASKLTVSQEEMLGVFATASGVMGAPAEVATQFSAILSALLKPGSEATKMAKQLGIAFNAESISRSGGLQNYINELMPRIQAFADKTGTTQEQIIGSLFGSQEAIKLVIGLGGELSQSWSKNTGEIGVALGSVNKGFEIMEKTTRSQMILMKNAWSNVIGSVFTILAPFIKVIMQVSGRIAQMVTSFMESNPVFSKFVVIGAGAIFLITGLTTAVTLVSVRLNLMHMKLLRAALSSNAFTSSMAKATLALWNFIRAGARQIALLAGQATGYLLSGAYLLGSFLVGLISATAAQWGLNVAMNANPIGLIVLGIAAVIAIIVLMIKYWDKIKAAISKFAAWLAKNNPFEWMVTLIDKVFPGFRDKIEKLKEWVKNLLLGVWESIKKVWKSIKEFFGFGDDETDVEIKVSTKTDPEGLDVPNPTATVTNLGSVTGNTDNDAQVVSGDSKGAKILTMNLDIINNFNLSPGNWKGKVDEMAEQIIGKVNDRLRDGAIAFD</sequence>
<dbReference type="STRING" id="346185.AAY42_10030"/>
<organism evidence="4 5">
    <name type="scientific">Flagellimonas eckloniae</name>
    <dbReference type="NCBI Taxonomy" id="346185"/>
    <lineage>
        <taxon>Bacteria</taxon>
        <taxon>Pseudomonadati</taxon>
        <taxon>Bacteroidota</taxon>
        <taxon>Flavobacteriia</taxon>
        <taxon>Flavobacteriales</taxon>
        <taxon>Flavobacteriaceae</taxon>
        <taxon>Flagellimonas</taxon>
    </lineage>
</organism>
<evidence type="ECO:0000313" key="5">
    <source>
        <dbReference type="Proteomes" id="UP000050827"/>
    </source>
</evidence>
<evidence type="ECO:0000259" key="3">
    <source>
        <dbReference type="Pfam" id="PF10145"/>
    </source>
</evidence>
<dbReference type="PANTHER" id="PTHR37813:SF1">
    <property type="entry name" value="FELS-2 PROPHAGE PROTEIN"/>
    <property type="match status" value="1"/>
</dbReference>
<comment type="caution">
    <text evidence="4">The sequence shown here is derived from an EMBL/GenBank/DDBJ whole genome shotgun (WGS) entry which is preliminary data.</text>
</comment>
<dbReference type="Pfam" id="PF10145">
    <property type="entry name" value="PhageMin_Tail"/>
    <property type="match status" value="1"/>
</dbReference>
<feature type="transmembrane region" description="Helical" evidence="2">
    <location>
        <begin position="439"/>
        <end position="459"/>
    </location>
</feature>
<keyword evidence="2" id="KW-1133">Transmembrane helix</keyword>
<dbReference type="NCBIfam" id="TIGR01760">
    <property type="entry name" value="tape_meas_TP901"/>
    <property type="match status" value="1"/>
</dbReference>
<dbReference type="RefSeq" id="WP_055394760.1">
    <property type="nucleotide sequence ID" value="NZ_LCTZ01000002.1"/>
</dbReference>
<reference evidence="4 5" key="1">
    <citation type="submission" date="2015-04" db="EMBL/GenBank/DDBJ databases">
        <title>Complete genome of flavobacterium.</title>
        <authorList>
            <person name="Kwon Y.M."/>
            <person name="Kim S.-J."/>
        </authorList>
    </citation>
    <scope>NUCLEOTIDE SEQUENCE [LARGE SCALE GENOMIC DNA]</scope>
    <source>
        <strain evidence="4 5">DK169</strain>
    </source>
</reference>